<dbReference type="Proteomes" id="UP000215902">
    <property type="component" value="Unassembled WGS sequence"/>
</dbReference>
<evidence type="ECO:0000313" key="5">
    <source>
        <dbReference type="Proteomes" id="UP000215902"/>
    </source>
</evidence>
<feature type="compositionally biased region" description="Polar residues" evidence="2">
    <location>
        <begin position="1"/>
        <end position="11"/>
    </location>
</feature>
<dbReference type="Pfam" id="PF00505">
    <property type="entry name" value="HMG_box"/>
    <property type="match status" value="1"/>
</dbReference>
<evidence type="ECO:0000259" key="3">
    <source>
        <dbReference type="PROSITE" id="PS50118"/>
    </source>
</evidence>
<feature type="region of interest" description="Disordered" evidence="2">
    <location>
        <begin position="330"/>
        <end position="355"/>
    </location>
</feature>
<protein>
    <recommendedName>
        <fullName evidence="3">HMG box domain-containing protein</fullName>
    </recommendedName>
</protein>
<dbReference type="STRING" id="282301.A0A267GCN3"/>
<keyword evidence="1" id="KW-0539">Nucleus</keyword>
<evidence type="ECO:0000256" key="1">
    <source>
        <dbReference type="PROSITE-ProRule" id="PRU00267"/>
    </source>
</evidence>
<feature type="compositionally biased region" description="Low complexity" evidence="2">
    <location>
        <begin position="133"/>
        <end position="144"/>
    </location>
</feature>
<feature type="compositionally biased region" description="Low complexity" evidence="2">
    <location>
        <begin position="431"/>
        <end position="451"/>
    </location>
</feature>
<organism evidence="4 5">
    <name type="scientific">Macrostomum lignano</name>
    <dbReference type="NCBI Taxonomy" id="282301"/>
    <lineage>
        <taxon>Eukaryota</taxon>
        <taxon>Metazoa</taxon>
        <taxon>Spiralia</taxon>
        <taxon>Lophotrochozoa</taxon>
        <taxon>Platyhelminthes</taxon>
        <taxon>Rhabditophora</taxon>
        <taxon>Macrostomorpha</taxon>
        <taxon>Macrostomida</taxon>
        <taxon>Macrostomidae</taxon>
        <taxon>Macrostomum</taxon>
    </lineage>
</organism>
<feature type="DNA-binding region" description="HMG box" evidence="1">
    <location>
        <begin position="51"/>
        <end position="119"/>
    </location>
</feature>
<dbReference type="PROSITE" id="PS50118">
    <property type="entry name" value="HMG_BOX_2"/>
    <property type="match status" value="1"/>
</dbReference>
<comment type="caution">
    <text evidence="4">The sequence shown here is derived from an EMBL/GenBank/DDBJ whole genome shotgun (WGS) entry which is preliminary data.</text>
</comment>
<feature type="region of interest" description="Disordered" evidence="2">
    <location>
        <begin position="369"/>
        <end position="467"/>
    </location>
</feature>
<dbReference type="SMART" id="SM00398">
    <property type="entry name" value="HMG"/>
    <property type="match status" value="1"/>
</dbReference>
<dbReference type="PANTHER" id="PTHR46232:SF1">
    <property type="entry name" value="SWI_SNF-RELATED MATRIX-ASSOCIATED ACTIN-DEPENDENT REGULATOR OF CHROMATIN SUBFAMILY E MEMBER 1"/>
    <property type="match status" value="1"/>
</dbReference>
<reference evidence="4 5" key="1">
    <citation type="submission" date="2017-06" db="EMBL/GenBank/DDBJ databases">
        <title>A platform for efficient transgenesis in Macrostomum lignano, a flatworm model organism for stem cell research.</title>
        <authorList>
            <person name="Berezikov E."/>
        </authorList>
    </citation>
    <scope>NUCLEOTIDE SEQUENCE [LARGE SCALE GENOMIC DNA]</scope>
    <source>
        <strain evidence="4">DV1</strain>
        <tissue evidence="4">Whole organism</tissue>
    </source>
</reference>
<dbReference type="GO" id="GO:0045892">
    <property type="term" value="P:negative regulation of DNA-templated transcription"/>
    <property type="evidence" value="ECO:0007669"/>
    <property type="project" value="TreeGrafter"/>
</dbReference>
<dbReference type="GO" id="GO:0016514">
    <property type="term" value="C:SWI/SNF complex"/>
    <property type="evidence" value="ECO:0007669"/>
    <property type="project" value="TreeGrafter"/>
</dbReference>
<evidence type="ECO:0000313" key="4">
    <source>
        <dbReference type="EMBL" id="PAA83002.1"/>
    </source>
</evidence>
<dbReference type="GO" id="GO:0016922">
    <property type="term" value="F:nuclear receptor binding"/>
    <property type="evidence" value="ECO:0007669"/>
    <property type="project" value="TreeGrafter"/>
</dbReference>
<feature type="compositionally biased region" description="Polar residues" evidence="2">
    <location>
        <begin position="399"/>
        <end position="419"/>
    </location>
</feature>
<feature type="domain" description="HMG box" evidence="3">
    <location>
        <begin position="51"/>
        <end position="119"/>
    </location>
</feature>
<feature type="region of interest" description="Disordered" evidence="2">
    <location>
        <begin position="130"/>
        <end position="182"/>
    </location>
</feature>
<sequence>CSCPIMSQSVKPNHDQQQQQSALSPSSSPPPLQPQSGQQQRSRSGKPPKPPEKPLMPYMRYSRRVWDRVKADNPNLKLWEVGKIIGHMWRELGEPEKQQLVDEYEVEKAKHTEAMRLYHNSPQYKAWLANREQQQQQKQQQQQQMNSSSVYDFPEQSGSKRSSYHHQHQSMRHQHPHRRHQSLLHHHYQEPEWEDLPDPAESIRQAATDRYRRNHRLLMQILGPARLPPPSASPPSPTHPLLKRFRSTLKSADPTAEFEDESNDEKSSNCRLQRWIESSNRFDEQLKLLDSQRPKIDADIEFDEFCQPAAPLTQRVRCVPEEDILVPEYDSRALARRHPQQQVNSEPKMPDCNSGQFQALTTQQQSLLASLPPPQSPSSTKKRQQQQQQQPSAGRSGRKSTQSGVEMKQSPTAAASVSSLMPALEQELCKPKSSSTSGNSSSSAGSSLLQSLPPPPPPPPMQQQQQQHLYYNRSGYHGYHSYGTPQHPYNQQHQYRSHYPMPAASPYHHQYPAQHPGGMMTPMDYQSGQYQAHPQQQQQLYSQYPGNTADYQSNWHHQGYQQQQPVHPVGNSFEMPLSNLGSQLSYPSPGGGW</sequence>
<dbReference type="GO" id="GO:0031492">
    <property type="term" value="F:nucleosomal DNA binding"/>
    <property type="evidence" value="ECO:0007669"/>
    <property type="project" value="TreeGrafter"/>
</dbReference>
<keyword evidence="5" id="KW-1185">Reference proteome</keyword>
<feature type="compositionally biased region" description="Low complexity" evidence="2">
    <location>
        <begin position="385"/>
        <end position="395"/>
    </location>
</feature>
<dbReference type="InterPro" id="IPR036910">
    <property type="entry name" value="HMG_box_dom_sf"/>
</dbReference>
<feature type="compositionally biased region" description="Pro residues" evidence="2">
    <location>
        <begin position="452"/>
        <end position="461"/>
    </location>
</feature>
<dbReference type="SUPFAM" id="SSF47095">
    <property type="entry name" value="HMG-box"/>
    <property type="match status" value="1"/>
</dbReference>
<proteinExistence type="predicted"/>
<dbReference type="OrthoDB" id="427030at2759"/>
<dbReference type="CDD" id="cd21983">
    <property type="entry name" value="HMG-box_SMARCE1"/>
    <property type="match status" value="1"/>
</dbReference>
<feature type="compositionally biased region" description="Basic residues" evidence="2">
    <location>
        <begin position="162"/>
        <end position="182"/>
    </location>
</feature>
<gene>
    <name evidence="4" type="ORF">BOX15_Mlig002874g2</name>
</gene>
<name>A0A267GCN3_9PLAT</name>
<feature type="region of interest" description="Disordered" evidence="2">
    <location>
        <begin position="1"/>
        <end position="58"/>
    </location>
</feature>
<dbReference type="Gene3D" id="1.10.30.10">
    <property type="entry name" value="High mobility group box domain"/>
    <property type="match status" value="1"/>
</dbReference>
<keyword evidence="1" id="KW-0238">DNA-binding</keyword>
<evidence type="ECO:0000256" key="2">
    <source>
        <dbReference type="SAM" id="MobiDB-lite"/>
    </source>
</evidence>
<feature type="compositionally biased region" description="Low complexity" evidence="2">
    <location>
        <begin position="16"/>
        <end position="26"/>
    </location>
</feature>
<dbReference type="EMBL" id="NIVC01000438">
    <property type="protein sequence ID" value="PAA83002.1"/>
    <property type="molecule type" value="Genomic_DNA"/>
</dbReference>
<dbReference type="AlphaFoldDB" id="A0A267GCN3"/>
<dbReference type="InterPro" id="IPR009071">
    <property type="entry name" value="HMG_box_dom"/>
</dbReference>
<feature type="non-terminal residue" evidence="4">
    <location>
        <position position="1"/>
    </location>
</feature>
<feature type="compositionally biased region" description="Polar residues" evidence="2">
    <location>
        <begin position="145"/>
        <end position="161"/>
    </location>
</feature>
<dbReference type="PANTHER" id="PTHR46232">
    <property type="entry name" value="SMARCE1 REGULATOR OF CHROMATIN"/>
    <property type="match status" value="1"/>
</dbReference>
<accession>A0A267GCN3</accession>